<evidence type="ECO:0000313" key="2">
    <source>
        <dbReference type="EMBL" id="GAA5483979.1"/>
    </source>
</evidence>
<dbReference type="Proteomes" id="UP001476282">
    <property type="component" value="Unassembled WGS sequence"/>
</dbReference>
<keyword evidence="3" id="KW-1185">Reference proteome</keyword>
<evidence type="ECO:0000313" key="3">
    <source>
        <dbReference type="Proteomes" id="UP001476282"/>
    </source>
</evidence>
<accession>A0ABP9UXA3</accession>
<dbReference type="Gene3D" id="1.20.120.1490">
    <property type="match status" value="1"/>
</dbReference>
<dbReference type="EMBL" id="BAABRI010000019">
    <property type="protein sequence ID" value="GAA5483979.1"/>
    <property type="molecule type" value="Genomic_DNA"/>
</dbReference>
<feature type="transmembrane region" description="Helical" evidence="1">
    <location>
        <begin position="7"/>
        <end position="26"/>
    </location>
</feature>
<sequence length="160" mass="18097">MKNSAKYGGVVLLISLMMGVCVFFAVKTHKAPAPHGALIDDLPELEWCRAEFNLSPEQFERVRELHVAYRPTCEEMCHRIRKAHLRLEEASQGAQGVTPELKAAIEDHARIHAECQEAMLEHLYETAAILDEEQAQRYLTMMLPFALDFSHSEPGDVHGE</sequence>
<dbReference type="Pfam" id="PF13801">
    <property type="entry name" value="Metal_resist"/>
    <property type="match status" value="1"/>
</dbReference>
<dbReference type="InterPro" id="IPR025961">
    <property type="entry name" value="Metal_resist"/>
</dbReference>
<name>A0ABP9UXA3_9BACT</name>
<gene>
    <name evidence="2" type="ORF">Hsar01_03216</name>
</gene>
<comment type="caution">
    <text evidence="2">The sequence shown here is derived from an EMBL/GenBank/DDBJ whole genome shotgun (WGS) entry which is preliminary data.</text>
</comment>
<reference evidence="2 3" key="1">
    <citation type="submission" date="2024-02" db="EMBL/GenBank/DDBJ databases">
        <title>Haloferula sargassicola NBRC 104335.</title>
        <authorList>
            <person name="Ichikawa N."/>
            <person name="Katano-Makiyama Y."/>
            <person name="Hidaka K."/>
        </authorList>
    </citation>
    <scope>NUCLEOTIDE SEQUENCE [LARGE SCALE GENOMIC DNA]</scope>
    <source>
        <strain evidence="2 3">NBRC 104335</strain>
    </source>
</reference>
<keyword evidence="1" id="KW-1133">Transmembrane helix</keyword>
<proteinExistence type="predicted"/>
<protein>
    <recommendedName>
        <fullName evidence="4">Periplasmic heavy metal sensor</fullName>
    </recommendedName>
</protein>
<evidence type="ECO:0008006" key="4">
    <source>
        <dbReference type="Google" id="ProtNLM"/>
    </source>
</evidence>
<evidence type="ECO:0000256" key="1">
    <source>
        <dbReference type="SAM" id="Phobius"/>
    </source>
</evidence>
<keyword evidence="1" id="KW-0812">Transmembrane</keyword>
<keyword evidence="1" id="KW-0472">Membrane</keyword>
<dbReference type="RefSeq" id="WP_353568078.1">
    <property type="nucleotide sequence ID" value="NZ_BAABRI010000019.1"/>
</dbReference>
<organism evidence="2 3">
    <name type="scientific">Haloferula sargassicola</name>
    <dbReference type="NCBI Taxonomy" id="490096"/>
    <lineage>
        <taxon>Bacteria</taxon>
        <taxon>Pseudomonadati</taxon>
        <taxon>Verrucomicrobiota</taxon>
        <taxon>Verrucomicrobiia</taxon>
        <taxon>Verrucomicrobiales</taxon>
        <taxon>Verrucomicrobiaceae</taxon>
        <taxon>Haloferula</taxon>
    </lineage>
</organism>